<evidence type="ECO:0000313" key="2">
    <source>
        <dbReference type="Proteomes" id="UP000626092"/>
    </source>
</evidence>
<dbReference type="AlphaFoldDB" id="A0A834GBZ5"/>
<comment type="caution">
    <text evidence="1">The sequence shown here is derived from an EMBL/GenBank/DDBJ whole genome shotgun (WGS) entry which is preliminary data.</text>
</comment>
<reference evidence="1" key="1">
    <citation type="submission" date="2019-11" db="EMBL/GenBank/DDBJ databases">
        <authorList>
            <person name="Liu Y."/>
            <person name="Hou J."/>
            <person name="Li T.-Q."/>
            <person name="Guan C.-H."/>
            <person name="Wu X."/>
            <person name="Wu H.-Z."/>
            <person name="Ling F."/>
            <person name="Zhang R."/>
            <person name="Shi X.-G."/>
            <person name="Ren J.-P."/>
            <person name="Chen E.-F."/>
            <person name="Sun J.-M."/>
        </authorList>
    </citation>
    <scope>NUCLEOTIDE SEQUENCE</scope>
    <source>
        <strain evidence="1">Adult_tree_wgs_1</strain>
        <tissue evidence="1">Leaves</tissue>
    </source>
</reference>
<proteinExistence type="predicted"/>
<dbReference type="OrthoDB" id="1718751at2759"/>
<keyword evidence="2" id="KW-1185">Reference proteome</keyword>
<sequence length="102" mass="11750">MSRNILSLAQLNLEIKKYTVHCMVTEKGLPRPATSSASQYQRLLFQDAQADYPNIKGVVQVTDFNQNFIYLACSICNWSTNAYEIGNFWCNYYKEKVQSVPK</sequence>
<organism evidence="1 2">
    <name type="scientific">Rhododendron simsii</name>
    <name type="common">Sims's rhododendron</name>
    <dbReference type="NCBI Taxonomy" id="118357"/>
    <lineage>
        <taxon>Eukaryota</taxon>
        <taxon>Viridiplantae</taxon>
        <taxon>Streptophyta</taxon>
        <taxon>Embryophyta</taxon>
        <taxon>Tracheophyta</taxon>
        <taxon>Spermatophyta</taxon>
        <taxon>Magnoliopsida</taxon>
        <taxon>eudicotyledons</taxon>
        <taxon>Gunneridae</taxon>
        <taxon>Pentapetalae</taxon>
        <taxon>asterids</taxon>
        <taxon>Ericales</taxon>
        <taxon>Ericaceae</taxon>
        <taxon>Ericoideae</taxon>
        <taxon>Rhodoreae</taxon>
        <taxon>Rhododendron</taxon>
    </lineage>
</organism>
<protein>
    <submittedName>
        <fullName evidence="1">Uncharacterized protein</fullName>
    </submittedName>
</protein>
<dbReference type="EMBL" id="WJXA01000010">
    <property type="protein sequence ID" value="KAF7129564.1"/>
    <property type="molecule type" value="Genomic_DNA"/>
</dbReference>
<dbReference type="Proteomes" id="UP000626092">
    <property type="component" value="Unassembled WGS sequence"/>
</dbReference>
<accession>A0A834GBZ5</accession>
<gene>
    <name evidence="1" type="ORF">RHSIM_Rhsim10G0093000</name>
</gene>
<name>A0A834GBZ5_RHOSS</name>
<evidence type="ECO:0000313" key="1">
    <source>
        <dbReference type="EMBL" id="KAF7129564.1"/>
    </source>
</evidence>